<keyword evidence="5" id="KW-1185">Reference proteome</keyword>
<keyword evidence="1 4" id="KW-0378">Hydrolase</keyword>
<evidence type="ECO:0000256" key="1">
    <source>
        <dbReference type="ARBA" id="ARBA00022801"/>
    </source>
</evidence>
<evidence type="ECO:0000256" key="2">
    <source>
        <dbReference type="ARBA" id="ARBA00023295"/>
    </source>
</evidence>
<gene>
    <name evidence="4" type="ORF">TPA0910_12100</name>
</gene>
<accession>A0ABQ3TTW8</accession>
<dbReference type="CDD" id="cd02650">
    <property type="entry name" value="nuc_hydro_CaPnhB"/>
    <property type="match status" value="1"/>
</dbReference>
<dbReference type="PANTHER" id="PTHR12304:SF4">
    <property type="entry name" value="URIDINE NUCLEOSIDASE"/>
    <property type="match status" value="1"/>
</dbReference>
<comment type="caution">
    <text evidence="4">The sequence shown here is derived from an EMBL/GenBank/DDBJ whole genome shotgun (WGS) entry which is preliminary data.</text>
</comment>
<dbReference type="SUPFAM" id="SSF53590">
    <property type="entry name" value="Nucleoside hydrolase"/>
    <property type="match status" value="1"/>
</dbReference>
<organism evidence="4 5">
    <name type="scientific">Streptomyces hygroscopicus</name>
    <dbReference type="NCBI Taxonomy" id="1912"/>
    <lineage>
        <taxon>Bacteria</taxon>
        <taxon>Bacillati</taxon>
        <taxon>Actinomycetota</taxon>
        <taxon>Actinomycetes</taxon>
        <taxon>Kitasatosporales</taxon>
        <taxon>Streptomycetaceae</taxon>
        <taxon>Streptomyces</taxon>
        <taxon>Streptomyces violaceusniger group</taxon>
    </lineage>
</organism>
<evidence type="ECO:0000313" key="4">
    <source>
        <dbReference type="EMBL" id="GHJ26777.1"/>
    </source>
</evidence>
<dbReference type="Gene3D" id="3.90.245.10">
    <property type="entry name" value="Ribonucleoside hydrolase-like"/>
    <property type="match status" value="1"/>
</dbReference>
<dbReference type="EMBL" id="BNEK01000002">
    <property type="protein sequence ID" value="GHJ26777.1"/>
    <property type="molecule type" value="Genomic_DNA"/>
</dbReference>
<dbReference type="GO" id="GO:0016787">
    <property type="term" value="F:hydrolase activity"/>
    <property type="evidence" value="ECO:0007669"/>
    <property type="project" value="UniProtKB-KW"/>
</dbReference>
<keyword evidence="2" id="KW-0326">Glycosidase</keyword>
<dbReference type="InterPro" id="IPR023186">
    <property type="entry name" value="IUNH"/>
</dbReference>
<sequence length="333" mass="35194">MPPAASTRLSVVIDTDPGVDDTWAILFLAAQPDVEIVAVGAAHGNVPTAVAAANALRVLDVVGLDQVPVAVGHPVPLQQPLRTAEFVHGADGLGGRAGPPSPRRVSAESAAEQLVRLARQRPGELTLLALAPLTNIALALRMEPNLPRLLRRVVFMGGAFHVPGNVTAWAEANSAHDPEAAEEVLRAGFDLIMVPLDMTEHAWADASWLKRIADATAPAARFASSVLETYVALYSDAHGTVGCVLHDPLAAAIMVDESLATYKERQVMVELAGHARGATLIDERKFRVDHGGIPDQRTTVRIAATVDAATAMDRVHRALITSEAGQSSKAHMP</sequence>
<dbReference type="RefSeq" id="WP_066027999.1">
    <property type="nucleotide sequence ID" value="NZ_BNEK01000002.1"/>
</dbReference>
<dbReference type="Pfam" id="PF01156">
    <property type="entry name" value="IU_nuc_hydro"/>
    <property type="match status" value="1"/>
</dbReference>
<protein>
    <submittedName>
        <fullName evidence="4">Nucleoside hydrolase</fullName>
    </submittedName>
</protein>
<dbReference type="Proteomes" id="UP001054854">
    <property type="component" value="Unassembled WGS sequence"/>
</dbReference>
<dbReference type="InterPro" id="IPR001910">
    <property type="entry name" value="Inosine/uridine_hydrolase_dom"/>
</dbReference>
<dbReference type="PANTHER" id="PTHR12304">
    <property type="entry name" value="INOSINE-URIDINE PREFERRING NUCLEOSIDE HYDROLASE"/>
    <property type="match status" value="1"/>
</dbReference>
<evidence type="ECO:0000313" key="5">
    <source>
        <dbReference type="Proteomes" id="UP001054854"/>
    </source>
</evidence>
<reference evidence="4" key="1">
    <citation type="submission" date="2024-05" db="EMBL/GenBank/DDBJ databases">
        <title>Whole genome shotgun sequence of Streptomyces hygroscopicus NBRC 113678.</title>
        <authorList>
            <person name="Komaki H."/>
            <person name="Tamura T."/>
        </authorList>
    </citation>
    <scope>NUCLEOTIDE SEQUENCE</scope>
    <source>
        <strain evidence="4">N11-34</strain>
    </source>
</reference>
<evidence type="ECO:0000259" key="3">
    <source>
        <dbReference type="Pfam" id="PF01156"/>
    </source>
</evidence>
<dbReference type="InterPro" id="IPR036452">
    <property type="entry name" value="Ribo_hydro-like"/>
</dbReference>
<feature type="domain" description="Inosine/uridine-preferring nucleoside hydrolase" evidence="3">
    <location>
        <begin position="11"/>
        <end position="310"/>
    </location>
</feature>
<name>A0ABQ3TTW8_STRHY</name>
<proteinExistence type="predicted"/>